<protein>
    <submittedName>
        <fullName evidence="1">Uncharacterized protein</fullName>
    </submittedName>
</protein>
<reference evidence="1 2" key="1">
    <citation type="journal article" date="2024" name="J. Plant Pathol.">
        <title>Sequence and assembly of the genome of Seiridium unicorne, isolate CBS 538.82, causal agent of cypress canker disease.</title>
        <authorList>
            <person name="Scali E."/>
            <person name="Rocca G.D."/>
            <person name="Danti R."/>
            <person name="Garbelotto M."/>
            <person name="Barberini S."/>
            <person name="Baroncelli R."/>
            <person name="Emiliani G."/>
        </authorList>
    </citation>
    <scope>NUCLEOTIDE SEQUENCE [LARGE SCALE GENOMIC DNA]</scope>
    <source>
        <strain evidence="1 2">BM-138-508</strain>
    </source>
</reference>
<sequence>MVLDAEKPGHATMENALLLALMDETCAAPPDGFDVSLHDHRIHLKQNIDSRVADILLHAPGLPIVAENGIDTANRSTATSDDNYVQAEFTVNDTAPASAETEGFVIYGSGIMFLSDDTYLYQFWVQSNSKGLWNLMCNTRTDSEDGSMPIMLKPKAPHSS</sequence>
<proteinExistence type="predicted"/>
<evidence type="ECO:0000313" key="2">
    <source>
        <dbReference type="Proteomes" id="UP001408356"/>
    </source>
</evidence>
<comment type="caution">
    <text evidence="1">The sequence shown here is derived from an EMBL/GenBank/DDBJ whole genome shotgun (WGS) entry which is preliminary data.</text>
</comment>
<gene>
    <name evidence="1" type="ORF">SUNI508_01553</name>
</gene>
<dbReference type="EMBL" id="JARVKF010000396">
    <property type="protein sequence ID" value="KAK9417796.1"/>
    <property type="molecule type" value="Genomic_DNA"/>
</dbReference>
<organism evidence="1 2">
    <name type="scientific">Seiridium unicorne</name>
    <dbReference type="NCBI Taxonomy" id="138068"/>
    <lineage>
        <taxon>Eukaryota</taxon>
        <taxon>Fungi</taxon>
        <taxon>Dikarya</taxon>
        <taxon>Ascomycota</taxon>
        <taxon>Pezizomycotina</taxon>
        <taxon>Sordariomycetes</taxon>
        <taxon>Xylariomycetidae</taxon>
        <taxon>Amphisphaeriales</taxon>
        <taxon>Sporocadaceae</taxon>
        <taxon>Seiridium</taxon>
    </lineage>
</organism>
<keyword evidence="2" id="KW-1185">Reference proteome</keyword>
<accession>A0ABR2UT88</accession>
<dbReference type="Proteomes" id="UP001408356">
    <property type="component" value="Unassembled WGS sequence"/>
</dbReference>
<name>A0ABR2UT88_9PEZI</name>
<evidence type="ECO:0000313" key="1">
    <source>
        <dbReference type="EMBL" id="KAK9417796.1"/>
    </source>
</evidence>